<keyword evidence="3" id="KW-1133">Transmembrane helix</keyword>
<evidence type="ECO:0000256" key="1">
    <source>
        <dbReference type="SAM" id="Coils"/>
    </source>
</evidence>
<evidence type="ECO:0000313" key="7">
    <source>
        <dbReference type="Proteomes" id="UP000182470"/>
    </source>
</evidence>
<proteinExistence type="predicted"/>
<evidence type="ECO:0000259" key="4">
    <source>
        <dbReference type="Pfam" id="PF14331"/>
    </source>
</evidence>
<dbReference type="AlphaFoldDB" id="A0A1H0AMA4"/>
<feature type="coiled-coil region" evidence="1">
    <location>
        <begin position="966"/>
        <end position="1007"/>
    </location>
</feature>
<dbReference type="InterPro" id="IPR053156">
    <property type="entry name" value="T6SS_TssM-like"/>
</dbReference>
<feature type="transmembrane region" description="Helical" evidence="3">
    <location>
        <begin position="381"/>
        <end position="402"/>
    </location>
</feature>
<sequence>MLKKALVAVFWMVALMTLGCACWVVVVMCGWPLWCLPLMVIGVLSGGWLLFWTVRQWQGWRLRKHLQRDLPDRVAPLSPDVDQCWNDGVRLLRQSRLGRSGYFGSALHALPWFMLLGDTSSDKSTLLAHSGLATPLRSARHKVLNWWFFEHAVVLDPAKPLLDCASAWKRLMVRLARSRRREPLNGVILAIAIERLQETNNAYLQTLGQNLRQQVDDLVTVFGARLPVYLVLTGAERIEGMHEWAASLNQDQCQQALGLLADAGDADAQGFLDKVLGEINRRLFELRIDLGQRGLPSAQALHVPERVGALRPALEQLLLPAFDRNPYCAPPLLSGLFLTGQGVDENGSPVGWFSRELFDRVLPVQRFAYRSIDGWRHWRRWSGHAAIVLWLVACGALATLLIDSSSHVRHELDLMTQEWPRTRAFGKGLDQDLQTFQQQHQFIENLEHELAPSWKRWLPFHHRVSQVIGYDRAQYVTAFDNNVQRPLFMKLLPDQLQAIATSHNDTLIASYAELLVRQINLINARLVGGSLDALPGPGEQLLPLLDQLLPDQVPSATQARSLSHSFKAYLRWQTDEHALVEERASALRQLNGLGLATRSLSWLEAWADQQSQLPSLRYSDFMQVPPSADAALPRAFTVEGRNAILGFIDEWVCAMGNQAEWKNQREHFLVQYQNDTQDAWYRFIEGYLSIGPADRDNQAQSRDILSTVGTAREPSRQLLQRAAARVALIPEANRRPWAQLSVHVSRLLELAQTAPASGHASLLGNLRTANDLSSDVLKGSVSSGSVAKGVDAVNTDMSQAKALSQFNQKLQAVATDLRKSDAQAFQVALDNWGYGNDPSIKSAGLWEAQDLREGLRRQLTQGDASEPVVWKLVFGGLDFAMDYAGQVAACQLQQDWNSQVLSAVAGVHDPVVLTDTLYGERGQVPKFLTGPIKTFIQQDAQGFKAVTALGHKVPFNDGFLTYAGRLQHAQSDLAVAKRQNAAQQAERQAQRQNLQAAQKALQAQQATLQPQLNLPANAAVVGIQATPVSINLGARQLPQQTRLTLQCSSHSNVLDNFNFPTSTDFTWAPGACGDVSLQIRFAHYTLTKHWPGAQGFIEFLQTFASGQRTLTPDDFPEQRDLMASDNITHLTLTYRYTGADSLLRTEQQAQAASSQAKAIDEQLKTINDQLTTMDAQDAAETMGEAAQGSVTERRLAAQRPPAQIAYCRAYAPEPGFSSTLKAPPE</sequence>
<dbReference type="Proteomes" id="UP000748067">
    <property type="component" value="Unassembled WGS sequence"/>
</dbReference>
<accession>A0A1H0AMA4</accession>
<evidence type="ECO:0000313" key="8">
    <source>
        <dbReference type="Proteomes" id="UP000748067"/>
    </source>
</evidence>
<dbReference type="EMBL" id="LT629704">
    <property type="protein sequence ID" value="SDN34273.1"/>
    <property type="molecule type" value="Genomic_DNA"/>
</dbReference>
<keyword evidence="8" id="KW-1185">Reference proteome</keyword>
<evidence type="ECO:0000313" key="6">
    <source>
        <dbReference type="EMBL" id="SDN34273.1"/>
    </source>
</evidence>
<evidence type="ECO:0000313" key="5">
    <source>
        <dbReference type="EMBL" id="KAF2407378.1"/>
    </source>
</evidence>
<feature type="transmembrane region" description="Helical" evidence="3">
    <location>
        <begin position="31"/>
        <end position="54"/>
    </location>
</feature>
<feature type="coiled-coil region" evidence="1">
    <location>
        <begin position="1142"/>
        <end position="1169"/>
    </location>
</feature>
<gene>
    <name evidence="5" type="ORF">PSAN_43070</name>
    <name evidence="6" type="ORF">SAMN04490179_3759</name>
</gene>
<dbReference type="Pfam" id="PF14331">
    <property type="entry name" value="IcmF-related_N"/>
    <property type="match status" value="1"/>
</dbReference>
<dbReference type="EMBL" id="JXDI01000002">
    <property type="protein sequence ID" value="KAF2407378.1"/>
    <property type="molecule type" value="Genomic_DNA"/>
</dbReference>
<keyword evidence="3" id="KW-0812">Transmembrane</keyword>
<keyword evidence="1" id="KW-0175">Coiled coil</keyword>
<name>A0A1H0AMA4_9PSED</name>
<dbReference type="Proteomes" id="UP000182470">
    <property type="component" value="Chromosome I"/>
</dbReference>
<dbReference type="PANTHER" id="PTHR36153:SF1">
    <property type="entry name" value="TYPE VI SECRETION SYSTEM COMPONENT TSSM1"/>
    <property type="match status" value="1"/>
</dbReference>
<organism evidence="6 7">
    <name type="scientific">Pseudomonas antarctica</name>
    <dbReference type="NCBI Taxonomy" id="219572"/>
    <lineage>
        <taxon>Bacteria</taxon>
        <taxon>Pseudomonadati</taxon>
        <taxon>Pseudomonadota</taxon>
        <taxon>Gammaproteobacteria</taxon>
        <taxon>Pseudomonadales</taxon>
        <taxon>Pseudomonadaceae</taxon>
        <taxon>Pseudomonas</taxon>
    </lineage>
</organism>
<reference evidence="6 7" key="2">
    <citation type="submission" date="2016-10" db="EMBL/GenBank/DDBJ databases">
        <authorList>
            <person name="de Groot N.N."/>
        </authorList>
    </citation>
    <scope>NUCLEOTIDE SEQUENCE [LARGE SCALE GENOMIC DNA]</scope>
    <source>
        <strain evidence="6 7">BS2772</strain>
    </source>
</reference>
<feature type="region of interest" description="Disordered" evidence="2">
    <location>
        <begin position="1179"/>
        <end position="1198"/>
    </location>
</feature>
<feature type="domain" description="Type VI secretion system component TssM1 N-terminal" evidence="4">
    <location>
        <begin position="166"/>
        <end position="344"/>
    </location>
</feature>
<dbReference type="InterPro" id="IPR025743">
    <property type="entry name" value="TssM1_N"/>
</dbReference>
<dbReference type="PANTHER" id="PTHR36153">
    <property type="entry name" value="INNER MEMBRANE PROTEIN-RELATED"/>
    <property type="match status" value="1"/>
</dbReference>
<protein>
    <submittedName>
        <fullName evidence="6">Type VI secretion system protein ImpL</fullName>
    </submittedName>
</protein>
<evidence type="ECO:0000256" key="3">
    <source>
        <dbReference type="SAM" id="Phobius"/>
    </source>
</evidence>
<dbReference type="OrthoDB" id="9758229at2"/>
<keyword evidence="3" id="KW-0472">Membrane</keyword>
<reference evidence="5 8" key="1">
    <citation type="submission" date="2015-01" db="EMBL/GenBank/DDBJ databases">
        <title>Genome Sequence of Pseudomonas antarctica CMS 35.</title>
        <authorList>
            <person name="Voget S."/>
            <person name="Chow J."/>
            <person name="Daniel R."/>
            <person name="Streit W."/>
        </authorList>
    </citation>
    <scope>NUCLEOTIDE SEQUENCE [LARGE SCALE GENOMIC DNA]</scope>
    <source>
        <strain evidence="5 8">CMS 35</strain>
    </source>
</reference>
<dbReference type="RefSeq" id="WP_083358422.1">
    <property type="nucleotide sequence ID" value="NZ_JXDI01000002.1"/>
</dbReference>
<evidence type="ECO:0000256" key="2">
    <source>
        <dbReference type="SAM" id="MobiDB-lite"/>
    </source>
</evidence>
<dbReference type="PROSITE" id="PS51257">
    <property type="entry name" value="PROKAR_LIPOPROTEIN"/>
    <property type="match status" value="1"/>
</dbReference>